<protein>
    <submittedName>
        <fullName evidence="1">Uncharacterized protein</fullName>
    </submittedName>
</protein>
<dbReference type="EMBL" id="LCAG01000008">
    <property type="protein sequence ID" value="KKR86989.1"/>
    <property type="molecule type" value="Genomic_DNA"/>
</dbReference>
<evidence type="ECO:0000313" key="2">
    <source>
        <dbReference type="Proteomes" id="UP000034854"/>
    </source>
</evidence>
<reference evidence="1 2" key="1">
    <citation type="journal article" date="2015" name="Nature">
        <title>rRNA introns, odd ribosomes, and small enigmatic genomes across a large radiation of phyla.</title>
        <authorList>
            <person name="Brown C.T."/>
            <person name="Hug L.A."/>
            <person name="Thomas B.C."/>
            <person name="Sharon I."/>
            <person name="Castelle C.J."/>
            <person name="Singh A."/>
            <person name="Wilkins M.J."/>
            <person name="Williams K.H."/>
            <person name="Banfield J.F."/>
        </authorList>
    </citation>
    <scope>NUCLEOTIDE SEQUENCE [LARGE SCALE GENOMIC DNA]</scope>
</reference>
<proteinExistence type="predicted"/>
<dbReference type="Proteomes" id="UP000034854">
    <property type="component" value="Unassembled WGS sequence"/>
</dbReference>
<organism evidence="1 2">
    <name type="scientific">Candidatus Curtissbacteria bacterium GW2011_GWA1_41_11</name>
    <dbReference type="NCBI Taxonomy" id="1618409"/>
    <lineage>
        <taxon>Bacteria</taxon>
        <taxon>Candidatus Curtissiibacteriota</taxon>
    </lineage>
</organism>
<dbReference type="AlphaFoldDB" id="A0A0G0UDH4"/>
<evidence type="ECO:0000313" key="1">
    <source>
        <dbReference type="EMBL" id="KKR86989.1"/>
    </source>
</evidence>
<gene>
    <name evidence="1" type="ORF">UU34_C0008G0013</name>
</gene>
<sequence>MLVGIVIGVIVSLASPSGQNDLKQSFGQGKQDAQTVLFSKEEALKKVQEYQLTRDFPDVGVKKGATLKEYYEKRGDIPAVENEGWYSEETSEQGKYTVGYKTSVGAMTNLPIWEVTANSIKTLNGAAITLTPELGPQEEKNQSGNALESQIYEYSTSLYKKYEQQAFDLNDANPDEGMDIKAERLQEAEKRALRETAQKFNISEDKVADIVSRLQP</sequence>
<comment type="caution">
    <text evidence="1">The sequence shown here is derived from an EMBL/GenBank/DDBJ whole genome shotgun (WGS) entry which is preliminary data.</text>
</comment>
<accession>A0A0G0UDH4</accession>
<name>A0A0G0UDH4_9BACT</name>